<feature type="compositionally biased region" description="Basic and acidic residues" evidence="1">
    <location>
        <begin position="1"/>
        <end position="11"/>
    </location>
</feature>
<feature type="compositionally biased region" description="Low complexity" evidence="1">
    <location>
        <begin position="13"/>
        <end position="24"/>
    </location>
</feature>
<dbReference type="AlphaFoldDB" id="A0A136IXY7"/>
<proteinExistence type="predicted"/>
<feature type="compositionally biased region" description="Basic and acidic residues" evidence="1">
    <location>
        <begin position="243"/>
        <end position="253"/>
    </location>
</feature>
<dbReference type="InParanoid" id="A0A136IXY7"/>
<accession>A0A136IXY7</accession>
<dbReference type="Proteomes" id="UP000070501">
    <property type="component" value="Unassembled WGS sequence"/>
</dbReference>
<protein>
    <recommendedName>
        <fullName evidence="2">Peroxisome membrane anchor protein Pex14p N-terminal domain-containing protein</fullName>
    </recommendedName>
</protein>
<dbReference type="EMBL" id="KQ964254">
    <property type="protein sequence ID" value="KXJ89649.1"/>
    <property type="molecule type" value="Genomic_DNA"/>
</dbReference>
<evidence type="ECO:0000313" key="3">
    <source>
        <dbReference type="EMBL" id="KXJ89649.1"/>
    </source>
</evidence>
<feature type="domain" description="Peroxisome membrane anchor protein Pex14p N-terminal" evidence="2">
    <location>
        <begin position="48"/>
        <end position="91"/>
    </location>
</feature>
<keyword evidence="4" id="KW-1185">Reference proteome</keyword>
<organism evidence="3 4">
    <name type="scientific">Microdochium bolleyi</name>
    <dbReference type="NCBI Taxonomy" id="196109"/>
    <lineage>
        <taxon>Eukaryota</taxon>
        <taxon>Fungi</taxon>
        <taxon>Dikarya</taxon>
        <taxon>Ascomycota</taxon>
        <taxon>Pezizomycotina</taxon>
        <taxon>Sordariomycetes</taxon>
        <taxon>Xylariomycetidae</taxon>
        <taxon>Xylariales</taxon>
        <taxon>Microdochiaceae</taxon>
        <taxon>Microdochium</taxon>
    </lineage>
</organism>
<dbReference type="InterPro" id="IPR036388">
    <property type="entry name" value="WH-like_DNA-bd_sf"/>
</dbReference>
<dbReference type="Gene3D" id="1.10.10.10">
    <property type="entry name" value="Winged helix-like DNA-binding domain superfamily/Winged helix DNA-binding domain"/>
    <property type="match status" value="1"/>
</dbReference>
<name>A0A136IXY7_9PEZI</name>
<dbReference type="InterPro" id="IPR006785">
    <property type="entry name" value="Pex14_N"/>
</dbReference>
<feature type="region of interest" description="Disordered" evidence="1">
    <location>
        <begin position="1"/>
        <end position="53"/>
    </location>
</feature>
<dbReference type="Pfam" id="PF04695">
    <property type="entry name" value="Pex14_N"/>
    <property type="match status" value="1"/>
</dbReference>
<evidence type="ECO:0000259" key="2">
    <source>
        <dbReference type="Pfam" id="PF04695"/>
    </source>
</evidence>
<sequence length="348" mass="38566">MSDDDKPKEEPQAEQQVEPPAEPQAEPRAEPQAEVSGSAEAQVEEPTEASLDQARRFLRDAIVRTETAERKTAFLKNKGFKEEEIQQLIEEADSGFEGPISADSQPSEPAPIITYPEFLTKSAKPPPLATPSSVLNILAVSGGVWTALYGAARYIVNPMTQNLSDSRQDYYNHVNEHLSTFVEKLEGVVSEVPYKNGKLIKPVNDEYHDDDDVASTASDPTELFHRDFGTQTDPPTSLLAPLDSEKKSEKPIDVQARRLASLRAQLEDLTKTYTQRAENTEDLNAILREIREDVDKLAYPQMDYGSSYAGFSGRSSNPDDEVQKTKDAIRSVKGMFLSSRSFPAVSAR</sequence>
<evidence type="ECO:0000313" key="4">
    <source>
        <dbReference type="Proteomes" id="UP000070501"/>
    </source>
</evidence>
<feature type="region of interest" description="Disordered" evidence="1">
    <location>
        <begin position="224"/>
        <end position="253"/>
    </location>
</feature>
<gene>
    <name evidence="3" type="ORF">Micbo1qcDRAFT_189364</name>
</gene>
<feature type="region of interest" description="Disordered" evidence="1">
    <location>
        <begin position="308"/>
        <end position="327"/>
    </location>
</feature>
<reference evidence="4" key="1">
    <citation type="submission" date="2016-02" db="EMBL/GenBank/DDBJ databases">
        <title>Draft genome sequence of Microdochium bolleyi, a fungal endophyte of beachgrass.</title>
        <authorList>
            <consortium name="DOE Joint Genome Institute"/>
            <person name="David A.S."/>
            <person name="May G."/>
            <person name="Haridas S."/>
            <person name="Lim J."/>
            <person name="Wang M."/>
            <person name="Labutti K."/>
            <person name="Lipzen A."/>
            <person name="Barry K."/>
            <person name="Grigoriev I.V."/>
        </authorList>
    </citation>
    <scope>NUCLEOTIDE SEQUENCE [LARGE SCALE GENOMIC DNA]</scope>
    <source>
        <strain evidence="4">J235TASD1</strain>
    </source>
</reference>
<evidence type="ECO:0000256" key="1">
    <source>
        <dbReference type="SAM" id="MobiDB-lite"/>
    </source>
</evidence>
<dbReference type="OrthoDB" id="441517at2759"/>